<evidence type="ECO:0000313" key="6">
    <source>
        <dbReference type="EMBL" id="CAB0010018.1"/>
    </source>
</evidence>
<dbReference type="InterPro" id="IPR039537">
    <property type="entry name" value="Retrotran_Ty1/copia-like"/>
</dbReference>
<dbReference type="PROSITE" id="PS50994">
    <property type="entry name" value="INTEGRASE"/>
    <property type="match status" value="1"/>
</dbReference>
<proteinExistence type="predicted"/>
<dbReference type="GO" id="GO:0015074">
    <property type="term" value="P:DNA integration"/>
    <property type="evidence" value="ECO:0007669"/>
    <property type="project" value="InterPro"/>
</dbReference>
<dbReference type="InterPro" id="IPR054722">
    <property type="entry name" value="PolX-like_BBD"/>
</dbReference>
<dbReference type="GO" id="GO:0008233">
    <property type="term" value="F:peptidase activity"/>
    <property type="evidence" value="ECO:0007669"/>
    <property type="project" value="UniProtKB-KW"/>
</dbReference>
<dbReference type="Pfam" id="PF22936">
    <property type="entry name" value="Pol_BBD"/>
    <property type="match status" value="1"/>
</dbReference>
<reference evidence="6 7" key="1">
    <citation type="submission" date="2020-02" db="EMBL/GenBank/DDBJ databases">
        <authorList>
            <person name="Ferguson B K."/>
        </authorList>
    </citation>
    <scope>NUCLEOTIDE SEQUENCE [LARGE SCALE GENOMIC DNA]</scope>
</reference>
<dbReference type="InterPro" id="IPR025724">
    <property type="entry name" value="GAG-pre-integrase_dom"/>
</dbReference>
<evidence type="ECO:0000256" key="1">
    <source>
        <dbReference type="ARBA" id="ARBA00022670"/>
    </source>
</evidence>
<dbReference type="Pfam" id="PF14223">
    <property type="entry name" value="Retrotran_gag_2"/>
    <property type="match status" value="1"/>
</dbReference>
<evidence type="ECO:0000256" key="3">
    <source>
        <dbReference type="ARBA" id="ARBA00022801"/>
    </source>
</evidence>
<accession>A0A6H5H0D3</accession>
<dbReference type="Pfam" id="PF00665">
    <property type="entry name" value="rve"/>
    <property type="match status" value="1"/>
</dbReference>
<feature type="compositionally biased region" description="Acidic residues" evidence="4">
    <location>
        <begin position="756"/>
        <end position="765"/>
    </location>
</feature>
<keyword evidence="7" id="KW-1185">Reference proteome</keyword>
<keyword evidence="1" id="KW-0645">Protease</keyword>
<dbReference type="Pfam" id="PF13976">
    <property type="entry name" value="gag_pre-integrs"/>
    <property type="match status" value="1"/>
</dbReference>
<feature type="region of interest" description="Disordered" evidence="4">
    <location>
        <begin position="744"/>
        <end position="778"/>
    </location>
</feature>
<dbReference type="Pfam" id="PF25597">
    <property type="entry name" value="SH3_retrovirus"/>
    <property type="match status" value="1"/>
</dbReference>
<evidence type="ECO:0000313" key="7">
    <source>
        <dbReference type="Proteomes" id="UP000479000"/>
    </source>
</evidence>
<dbReference type="EMBL" id="CADCXU010022583">
    <property type="protein sequence ID" value="CAB0010018.1"/>
    <property type="molecule type" value="Genomic_DNA"/>
</dbReference>
<dbReference type="InterPro" id="IPR036397">
    <property type="entry name" value="RNaseH_sf"/>
</dbReference>
<dbReference type="InterPro" id="IPR001584">
    <property type="entry name" value="Integrase_cat-core"/>
</dbReference>
<dbReference type="InterPro" id="IPR057670">
    <property type="entry name" value="SH3_retrovirus"/>
</dbReference>
<feature type="non-terminal residue" evidence="6">
    <location>
        <position position="980"/>
    </location>
</feature>
<gene>
    <name evidence="6" type="ORF">NTEN_LOCUS15083</name>
</gene>
<feature type="compositionally biased region" description="Basic and acidic residues" evidence="4">
    <location>
        <begin position="256"/>
        <end position="281"/>
    </location>
</feature>
<protein>
    <recommendedName>
        <fullName evidence="5">Integrase catalytic domain-containing protein</fullName>
    </recommendedName>
</protein>
<dbReference type="OrthoDB" id="6629107at2759"/>
<evidence type="ECO:0000256" key="2">
    <source>
        <dbReference type="ARBA" id="ARBA00022723"/>
    </source>
</evidence>
<dbReference type="AlphaFoldDB" id="A0A6H5H0D3"/>
<dbReference type="PANTHER" id="PTHR42648:SF24">
    <property type="entry name" value="INTEGRASE CATALYTIC DOMAIN-CONTAINING PROTEIN"/>
    <property type="match status" value="1"/>
</dbReference>
<feature type="region of interest" description="Disordered" evidence="4">
    <location>
        <begin position="254"/>
        <end position="281"/>
    </location>
</feature>
<sequence length="980" mass="112224">MDLGKLKVGILDGRENWATWRYKICALLRGIPGAIDILEGRKVMPVPPEGECSQNDTDKFEKELEKFVTTESNALTAILANVSDETIQKIMRFTKARDVWQELHRLFDGSEEDKAYDLCLQFFNYQRDEEDDVSTHMSKLKNLWEKLKTEISKEKPCELPDIFLICKILGTLSDDFFSFKSSWLLMTKNERTIETLTNQLCAYERALQNKDSGRNQQEVLATTKTKVFNKNKAEKGKEFCKYCKQVGHTIKKCQKWKNDGRPPKPANDKQDREKTNSAKTEKIQGSRMMLNVEMNSLGSNISDYWYLDSGATNHVTHNADFFISFERFSIEKQVVTADGKPVKAIGKGSILVKSFVNGRAEEIELTDVWYVPGIKKNLFSTLATQDKHPHSTFYSSTESCTLNINGRVVVRGSRKRNGGLYKLSLKNEIPAKQPEVNLLNKPDLLQIYHERLGHQNKRHVKSVIERELGVKLNLDSELCEGCIYGKAHRQKFGKRERANNPGDLIHSDVVGPFSKSRSGFQYYVVFKDDYSRYRYVYFMRHKSEVASKLRIMLAEASALGHVVKELLTDNGGEYICESVRKILQEKGIRHRTTMPYTPEQSGCSERDNRTVVEVARTLMHSHEEFPQALWAEMINTAAYILNRSGVSSIPNKSPHELWIGNKPNIKNLRIIGSVCYAHIPKQQRKKMSKKAVKGILIGYENNEGYRIWCKETNKLIRSRDVVFNEAPLPSDSNVPLRSLFDTVESDEDRQVLQPEENSEAEEISEPVENPVTTTDAPQICDEEIPGNLQEISEESESVDCQDDFHEFSPMKLRDRSTLRKPQRFEDYIMTLVNEIAEVKTPDTYKEAMKSENREKWIEAMNSEMNSLTQMKTWSLKNLPAGKKAISCKWVFKVKTNPDGTIDRFKARLVAKGFLQKKGCDYDQTFSPVARMGTVRAILSIAADKKMCLSQFDVETAFLNGYLEEDIFMKQPEGYDDGTGR</sequence>
<dbReference type="Proteomes" id="UP000479000">
    <property type="component" value="Unassembled WGS sequence"/>
</dbReference>
<keyword evidence="2" id="KW-0479">Metal-binding</keyword>
<organism evidence="6 7">
    <name type="scientific">Nesidiocoris tenuis</name>
    <dbReference type="NCBI Taxonomy" id="355587"/>
    <lineage>
        <taxon>Eukaryota</taxon>
        <taxon>Metazoa</taxon>
        <taxon>Ecdysozoa</taxon>
        <taxon>Arthropoda</taxon>
        <taxon>Hexapoda</taxon>
        <taxon>Insecta</taxon>
        <taxon>Pterygota</taxon>
        <taxon>Neoptera</taxon>
        <taxon>Paraneoptera</taxon>
        <taxon>Hemiptera</taxon>
        <taxon>Heteroptera</taxon>
        <taxon>Panheteroptera</taxon>
        <taxon>Cimicomorpha</taxon>
        <taxon>Miridae</taxon>
        <taxon>Dicyphina</taxon>
        <taxon>Nesidiocoris</taxon>
    </lineage>
</organism>
<dbReference type="GO" id="GO:0003676">
    <property type="term" value="F:nucleic acid binding"/>
    <property type="evidence" value="ECO:0007669"/>
    <property type="project" value="InterPro"/>
</dbReference>
<feature type="domain" description="Integrase catalytic" evidence="5">
    <location>
        <begin position="497"/>
        <end position="662"/>
    </location>
</feature>
<keyword evidence="3" id="KW-0378">Hydrolase</keyword>
<evidence type="ECO:0000256" key="4">
    <source>
        <dbReference type="SAM" id="MobiDB-lite"/>
    </source>
</evidence>
<dbReference type="GO" id="GO:0046872">
    <property type="term" value="F:metal ion binding"/>
    <property type="evidence" value="ECO:0007669"/>
    <property type="project" value="UniProtKB-KW"/>
</dbReference>
<name>A0A6H5H0D3_9HEMI</name>
<dbReference type="InterPro" id="IPR012337">
    <property type="entry name" value="RNaseH-like_sf"/>
</dbReference>
<dbReference type="InterPro" id="IPR013103">
    <property type="entry name" value="RVT_2"/>
</dbReference>
<evidence type="ECO:0000259" key="5">
    <source>
        <dbReference type="PROSITE" id="PS50994"/>
    </source>
</evidence>
<dbReference type="PANTHER" id="PTHR42648">
    <property type="entry name" value="TRANSPOSASE, PUTATIVE-RELATED"/>
    <property type="match status" value="1"/>
</dbReference>
<dbReference type="Gene3D" id="3.30.420.10">
    <property type="entry name" value="Ribonuclease H-like superfamily/Ribonuclease H"/>
    <property type="match status" value="1"/>
</dbReference>
<dbReference type="Pfam" id="PF07727">
    <property type="entry name" value="RVT_2"/>
    <property type="match status" value="1"/>
</dbReference>
<dbReference type="SUPFAM" id="SSF53098">
    <property type="entry name" value="Ribonuclease H-like"/>
    <property type="match status" value="1"/>
</dbReference>
<dbReference type="GO" id="GO:0006508">
    <property type="term" value="P:proteolysis"/>
    <property type="evidence" value="ECO:0007669"/>
    <property type="project" value="UniProtKB-KW"/>
</dbReference>